<dbReference type="PANTHER" id="PTHR46738:SF1">
    <property type="entry name" value="UBIQUITIN-ASSOCIATED DOMAIN-CONTAINING PROTEIN 1"/>
    <property type="match status" value="1"/>
</dbReference>
<organism evidence="3">
    <name type="scientific">Notodromas monacha</name>
    <dbReference type="NCBI Taxonomy" id="399045"/>
    <lineage>
        <taxon>Eukaryota</taxon>
        <taxon>Metazoa</taxon>
        <taxon>Ecdysozoa</taxon>
        <taxon>Arthropoda</taxon>
        <taxon>Crustacea</taxon>
        <taxon>Oligostraca</taxon>
        <taxon>Ostracoda</taxon>
        <taxon>Podocopa</taxon>
        <taxon>Podocopida</taxon>
        <taxon>Cypridocopina</taxon>
        <taxon>Cypridoidea</taxon>
        <taxon>Cyprididae</taxon>
        <taxon>Notodromas</taxon>
    </lineage>
</organism>
<dbReference type="InterPro" id="IPR009060">
    <property type="entry name" value="UBA-like_sf"/>
</dbReference>
<feature type="domain" description="UBA" evidence="2">
    <location>
        <begin position="257"/>
        <end position="297"/>
    </location>
</feature>
<dbReference type="InterPro" id="IPR015940">
    <property type="entry name" value="UBA"/>
</dbReference>
<dbReference type="Gene3D" id="1.10.8.10">
    <property type="entry name" value="DNA helicase RuvA subunit, C-terminal domain"/>
    <property type="match status" value="2"/>
</dbReference>
<feature type="region of interest" description="Disordered" evidence="1">
    <location>
        <begin position="61"/>
        <end position="81"/>
    </location>
</feature>
<gene>
    <name evidence="3" type="ORF">NMOB1V02_LOCUS9618</name>
</gene>
<evidence type="ECO:0000313" key="4">
    <source>
        <dbReference type="Proteomes" id="UP000678499"/>
    </source>
</evidence>
<dbReference type="EMBL" id="CAJPEX010003341">
    <property type="protein sequence ID" value="CAG0922137.1"/>
    <property type="molecule type" value="Genomic_DNA"/>
</dbReference>
<dbReference type="Pfam" id="PF00627">
    <property type="entry name" value="UBA"/>
    <property type="match status" value="1"/>
</dbReference>
<sequence>MRKGGKVGEAKGSSDVTVAPSGPVATRSIKDEDDMDTKPAVEERPVHVVIFLDTPIDLKPSPSPTALKAKRKKQDGAEDGVWDTLVSPGQLSKHLRTKALAFFLADDEAAAQKLMDNYRLVLVDSGVVFSDEDSVGSVETKSKALELTKVHPIYKHFSPEMLLLKSPVKPLGSDTKDFERGPTNAEINKVTGQVKKAFAERVADPPYSLLEMPLQMRRLFVTLVECCCKLQSEDVVVLNLLVQTLERIKTKVEDFSDLDSEKLKTLTDMGFPKRRAAQVLAMTRQNVKNAAGWLAKYPRGATDAQLDAARSIAEAGKPSGAGKKANRGTGKASPLNRAALASSPRIYSGSPLSQSPFATGAVNTERPASARPWDEVLKELLDMMNDYHRSHFVPHFGMMKSLIEMGFEEEEVEDSLRITGNKRGPALEWLLSGKGKYSSLYEQGLPRENLVIAAIIKQPIVQLALLKPKTIAALLNLIEAPMTLQIWMSDPDVNGFLGSVIRVFHAEKHNMDTALDSHVLKLLQGKGKKASVPIALPAPRASLANPVAGPVNNPVVEDPSDVR</sequence>
<dbReference type="GO" id="GO:0000151">
    <property type="term" value="C:ubiquitin ligase complex"/>
    <property type="evidence" value="ECO:0007669"/>
    <property type="project" value="TreeGrafter"/>
</dbReference>
<dbReference type="PANTHER" id="PTHR46738">
    <property type="entry name" value="UBIQUITIN-ASSOCIATED DOMAIN-CONTAINING PROTEIN 1"/>
    <property type="match status" value="1"/>
</dbReference>
<proteinExistence type="predicted"/>
<dbReference type="SUPFAM" id="SSF46934">
    <property type="entry name" value="UBA-like"/>
    <property type="match status" value="2"/>
</dbReference>
<feature type="domain" description="UBA" evidence="2">
    <location>
        <begin position="386"/>
        <end position="433"/>
    </location>
</feature>
<reference evidence="3" key="1">
    <citation type="submission" date="2020-11" db="EMBL/GenBank/DDBJ databases">
        <authorList>
            <person name="Tran Van P."/>
        </authorList>
    </citation>
    <scope>NUCLEOTIDE SEQUENCE</scope>
</reference>
<dbReference type="SMART" id="SM00165">
    <property type="entry name" value="UBA"/>
    <property type="match status" value="2"/>
</dbReference>
<name>A0A7R9BWW3_9CRUS</name>
<accession>A0A7R9BWW3</accession>
<dbReference type="Proteomes" id="UP000678499">
    <property type="component" value="Unassembled WGS sequence"/>
</dbReference>
<evidence type="ECO:0000259" key="2">
    <source>
        <dbReference type="PROSITE" id="PS50030"/>
    </source>
</evidence>
<evidence type="ECO:0000256" key="1">
    <source>
        <dbReference type="SAM" id="MobiDB-lite"/>
    </source>
</evidence>
<dbReference type="OrthoDB" id="336240at2759"/>
<dbReference type="InterPro" id="IPR052476">
    <property type="entry name" value="UBAC1"/>
</dbReference>
<dbReference type="PROSITE" id="PS50030">
    <property type="entry name" value="UBA"/>
    <property type="match status" value="2"/>
</dbReference>
<dbReference type="Pfam" id="PF22562">
    <property type="entry name" value="UBA_7"/>
    <property type="match status" value="1"/>
</dbReference>
<dbReference type="AlphaFoldDB" id="A0A7R9BWW3"/>
<feature type="region of interest" description="Disordered" evidence="1">
    <location>
        <begin position="314"/>
        <end position="336"/>
    </location>
</feature>
<dbReference type="EMBL" id="OA885378">
    <property type="protein sequence ID" value="CAD7281985.1"/>
    <property type="molecule type" value="Genomic_DNA"/>
</dbReference>
<protein>
    <recommendedName>
        <fullName evidence="2">UBA domain-containing protein</fullName>
    </recommendedName>
</protein>
<evidence type="ECO:0000313" key="3">
    <source>
        <dbReference type="EMBL" id="CAD7281985.1"/>
    </source>
</evidence>
<keyword evidence="4" id="KW-1185">Reference proteome</keyword>
<feature type="region of interest" description="Disordered" evidence="1">
    <location>
        <begin position="1"/>
        <end position="42"/>
    </location>
</feature>